<dbReference type="KEGG" id="sgy:Sgly_0367"/>
<evidence type="ECO:0000313" key="1">
    <source>
        <dbReference type="EMBL" id="ADY54733.1"/>
    </source>
</evidence>
<dbReference type="HOGENOM" id="CLU_2669801_0_0_9"/>
<dbReference type="OrthoDB" id="9896677at2"/>
<reference evidence="2" key="2">
    <citation type="submission" date="2011-02" db="EMBL/GenBank/DDBJ databases">
        <title>The complete genome of Syntrophobotulus glycolicus DSM 8271.</title>
        <authorList>
            <person name="Lucas S."/>
            <person name="Copeland A."/>
            <person name="Lapidus A."/>
            <person name="Bruce D."/>
            <person name="Goodwin L."/>
            <person name="Pitluck S."/>
            <person name="Kyrpides N."/>
            <person name="Mavromatis K."/>
            <person name="Pagani I."/>
            <person name="Ivanova N."/>
            <person name="Mikhailova N."/>
            <person name="Chertkov O."/>
            <person name="Held B."/>
            <person name="Detter J.C."/>
            <person name="Tapia R."/>
            <person name="Han C."/>
            <person name="Land M."/>
            <person name="Hauser L."/>
            <person name="Markowitz V."/>
            <person name="Cheng J.-F."/>
            <person name="Hugenholtz P."/>
            <person name="Woyke T."/>
            <person name="Wu D."/>
            <person name="Spring S."/>
            <person name="Schroeder M."/>
            <person name="Brambilla E."/>
            <person name="Klenk H.-P."/>
            <person name="Eisen J.A."/>
        </authorList>
    </citation>
    <scope>NUCLEOTIDE SEQUENCE [LARGE SCALE GENOMIC DNA]</scope>
    <source>
        <strain evidence="2">DSM 8271 / FlGlyR</strain>
    </source>
</reference>
<organism evidence="1 2">
    <name type="scientific">Syntrophobotulus glycolicus (strain DSM 8271 / FlGlyR)</name>
    <dbReference type="NCBI Taxonomy" id="645991"/>
    <lineage>
        <taxon>Bacteria</taxon>
        <taxon>Bacillati</taxon>
        <taxon>Bacillota</taxon>
        <taxon>Clostridia</taxon>
        <taxon>Eubacteriales</taxon>
        <taxon>Desulfitobacteriaceae</taxon>
        <taxon>Syntrophobotulus</taxon>
    </lineage>
</organism>
<proteinExistence type="predicted"/>
<dbReference type="AlphaFoldDB" id="F0SXI7"/>
<dbReference type="eggNOG" id="ENOG502ZVVJ">
    <property type="taxonomic scope" value="Bacteria"/>
</dbReference>
<dbReference type="STRING" id="645991.Sgly_0367"/>
<protein>
    <submittedName>
        <fullName evidence="1">Uncharacterized protein</fullName>
    </submittedName>
</protein>
<gene>
    <name evidence="1" type="ordered locus">Sgly_0367</name>
</gene>
<name>F0SXI7_SYNGF</name>
<dbReference type="EMBL" id="CP002547">
    <property type="protein sequence ID" value="ADY54733.1"/>
    <property type="molecule type" value="Genomic_DNA"/>
</dbReference>
<reference evidence="1 2" key="1">
    <citation type="journal article" date="2011" name="Stand. Genomic Sci.">
        <title>Complete genome sequence of Syntrophobotulus glycolicus type strain (FlGlyR).</title>
        <authorList>
            <person name="Han C."/>
            <person name="Mwirichia R."/>
            <person name="Chertkov O."/>
            <person name="Held B."/>
            <person name="Lapidus A."/>
            <person name="Nolan M."/>
            <person name="Lucas S."/>
            <person name="Hammon N."/>
            <person name="Deshpande S."/>
            <person name="Cheng J.F."/>
            <person name="Tapia R."/>
            <person name="Goodwin L."/>
            <person name="Pitluck S."/>
            <person name="Huntemann M."/>
            <person name="Liolios K."/>
            <person name="Ivanova N."/>
            <person name="Pagani I."/>
            <person name="Mavromatis K."/>
            <person name="Ovchinikova G."/>
            <person name="Pati A."/>
            <person name="Chen A."/>
            <person name="Palaniappan K."/>
            <person name="Land M."/>
            <person name="Hauser L."/>
            <person name="Brambilla E.M."/>
            <person name="Rohde M."/>
            <person name="Spring S."/>
            <person name="Sikorski J."/>
            <person name="Goker M."/>
            <person name="Woyke T."/>
            <person name="Bristow J."/>
            <person name="Eisen J.A."/>
            <person name="Markowitz V."/>
            <person name="Hugenholtz P."/>
            <person name="Kyrpides N.C."/>
            <person name="Klenk H.P."/>
            <person name="Detter J.C."/>
        </authorList>
    </citation>
    <scope>NUCLEOTIDE SEQUENCE [LARGE SCALE GENOMIC DNA]</scope>
    <source>
        <strain evidence="2">DSM 8271 / FlGlyR</strain>
    </source>
</reference>
<evidence type="ECO:0000313" key="2">
    <source>
        <dbReference type="Proteomes" id="UP000007488"/>
    </source>
</evidence>
<keyword evidence="2" id="KW-1185">Reference proteome</keyword>
<dbReference type="Proteomes" id="UP000007488">
    <property type="component" value="Chromosome"/>
</dbReference>
<sequence length="75" mass="8651">MYYKITVDNGHFPLVRDCSTAHEAFGCIEELSTGLLHNLPFDMDGIMENLMRMKNNDLSKTRVHGYTIERMEGEI</sequence>
<accession>F0SXI7</accession>
<dbReference type="RefSeq" id="WP_013623604.1">
    <property type="nucleotide sequence ID" value="NC_015172.1"/>
</dbReference>